<sequence>MPSKRGRVQVSLIINNEGKPAQLRKAEQYFDRTYTKALVRKGNTIETLLYYTLDGRVYVKNGEKDITIVEATTGQTRTSSAEKRDFVKHDPDLKKTGNSWTCGGRKLRRELKEILAPKNPVPQVLTIGSKRGRRIVFEEDSAGVIREVFDDGDCIAVEAERAAAKKRKLFDHPLLVIPC</sequence>
<evidence type="ECO:0000313" key="2">
    <source>
        <dbReference type="Proteomes" id="UP000757232"/>
    </source>
</evidence>
<name>A0A9Q5HUN1_SANBA</name>
<protein>
    <submittedName>
        <fullName evidence="1">Uncharacterized protein</fullName>
    </submittedName>
</protein>
<accession>A0A9Q5HUN1</accession>
<dbReference type="EMBL" id="LNZH02000203">
    <property type="protein sequence ID" value="OCB86322.1"/>
    <property type="molecule type" value="Genomic_DNA"/>
</dbReference>
<organism evidence="1 2">
    <name type="scientific">Sanghuangporus baumii</name>
    <name type="common">Phellinus baumii</name>
    <dbReference type="NCBI Taxonomy" id="108892"/>
    <lineage>
        <taxon>Eukaryota</taxon>
        <taxon>Fungi</taxon>
        <taxon>Dikarya</taxon>
        <taxon>Basidiomycota</taxon>
        <taxon>Agaricomycotina</taxon>
        <taxon>Agaricomycetes</taxon>
        <taxon>Hymenochaetales</taxon>
        <taxon>Hymenochaetaceae</taxon>
        <taxon>Sanghuangporus</taxon>
    </lineage>
</organism>
<dbReference type="Proteomes" id="UP000757232">
    <property type="component" value="Unassembled WGS sequence"/>
</dbReference>
<dbReference type="AlphaFoldDB" id="A0A9Q5HUN1"/>
<gene>
    <name evidence="1" type="ORF">A7U60_g6636</name>
</gene>
<comment type="caution">
    <text evidence="1">The sequence shown here is derived from an EMBL/GenBank/DDBJ whole genome shotgun (WGS) entry which is preliminary data.</text>
</comment>
<keyword evidence="2" id="KW-1185">Reference proteome</keyword>
<reference evidence="1" key="1">
    <citation type="submission" date="2016-06" db="EMBL/GenBank/DDBJ databases">
        <title>Draft Genome sequence of the fungus Inonotus baumii.</title>
        <authorList>
            <person name="Zhu H."/>
            <person name="Lin W."/>
        </authorList>
    </citation>
    <scope>NUCLEOTIDE SEQUENCE</scope>
    <source>
        <strain evidence="1">821</strain>
    </source>
</reference>
<proteinExistence type="predicted"/>
<evidence type="ECO:0000313" key="1">
    <source>
        <dbReference type="EMBL" id="OCB86322.1"/>
    </source>
</evidence>